<evidence type="ECO:0000256" key="1">
    <source>
        <dbReference type="ARBA" id="ARBA00004651"/>
    </source>
</evidence>
<evidence type="ECO:0000313" key="12">
    <source>
        <dbReference type="EMBL" id="MPL59133.1"/>
    </source>
</evidence>
<dbReference type="NCBIfam" id="TIGR00810">
    <property type="entry name" value="secG"/>
    <property type="match status" value="1"/>
</dbReference>
<dbReference type="GO" id="GO:0015450">
    <property type="term" value="F:protein-transporting ATPase activity"/>
    <property type="evidence" value="ECO:0007669"/>
    <property type="project" value="InterPro"/>
</dbReference>
<keyword evidence="3" id="KW-0813">Transport</keyword>
<gene>
    <name evidence="12" type="ORF">SDC9_04681</name>
</gene>
<evidence type="ECO:0000256" key="10">
    <source>
        <dbReference type="SAM" id="MobiDB-lite"/>
    </source>
</evidence>
<dbReference type="PRINTS" id="PR01651">
    <property type="entry name" value="SECGEXPORT"/>
</dbReference>
<evidence type="ECO:0000256" key="9">
    <source>
        <dbReference type="ARBA" id="ARBA00023136"/>
    </source>
</evidence>
<evidence type="ECO:0000256" key="2">
    <source>
        <dbReference type="ARBA" id="ARBA00008445"/>
    </source>
</evidence>
<keyword evidence="6" id="KW-0653">Protein transport</keyword>
<feature type="region of interest" description="Disordered" evidence="10">
    <location>
        <begin position="93"/>
        <end position="124"/>
    </location>
</feature>
<evidence type="ECO:0008006" key="13">
    <source>
        <dbReference type="Google" id="ProtNLM"/>
    </source>
</evidence>
<evidence type="ECO:0000256" key="11">
    <source>
        <dbReference type="SAM" id="Phobius"/>
    </source>
</evidence>
<name>A0A644SWZ3_9ZZZZ</name>
<dbReference type="GO" id="GO:0043952">
    <property type="term" value="P:protein transport by the Sec complex"/>
    <property type="evidence" value="ECO:0007669"/>
    <property type="project" value="TreeGrafter"/>
</dbReference>
<dbReference type="EMBL" id="VSSQ01000008">
    <property type="protein sequence ID" value="MPL59133.1"/>
    <property type="molecule type" value="Genomic_DNA"/>
</dbReference>
<evidence type="ECO:0000256" key="7">
    <source>
        <dbReference type="ARBA" id="ARBA00022989"/>
    </source>
</evidence>
<sequence>MGFFAVLLLILFVIVCLLLIFLVIVQDEDSDSIGGIFSGGSSSAFGSRASNIVTKITYVLGALFFITAFTMAIINKSSTGNIEALATQQSQENGSAEWWKGEAAPEGSSQEQQAPAESTTQTSN</sequence>
<accession>A0A644SWZ3</accession>
<dbReference type="GO" id="GO:0009306">
    <property type="term" value="P:protein secretion"/>
    <property type="evidence" value="ECO:0007669"/>
    <property type="project" value="InterPro"/>
</dbReference>
<dbReference type="InterPro" id="IPR004692">
    <property type="entry name" value="SecG"/>
</dbReference>
<protein>
    <recommendedName>
        <fullName evidence="13">Protein-export membrane protein SecG</fullName>
    </recommendedName>
</protein>
<evidence type="ECO:0000256" key="5">
    <source>
        <dbReference type="ARBA" id="ARBA00022692"/>
    </source>
</evidence>
<comment type="caution">
    <text evidence="12">The sequence shown here is derived from an EMBL/GenBank/DDBJ whole genome shotgun (WGS) entry which is preliminary data.</text>
</comment>
<feature type="compositionally biased region" description="Polar residues" evidence="10">
    <location>
        <begin position="107"/>
        <end position="124"/>
    </location>
</feature>
<keyword evidence="8" id="KW-0811">Translocation</keyword>
<keyword evidence="4" id="KW-1003">Cell membrane</keyword>
<evidence type="ECO:0000256" key="6">
    <source>
        <dbReference type="ARBA" id="ARBA00022927"/>
    </source>
</evidence>
<dbReference type="PANTHER" id="PTHR34182:SF1">
    <property type="entry name" value="PROTEIN-EXPORT MEMBRANE PROTEIN SECG"/>
    <property type="match status" value="1"/>
</dbReference>
<evidence type="ECO:0000256" key="3">
    <source>
        <dbReference type="ARBA" id="ARBA00022448"/>
    </source>
</evidence>
<proteinExistence type="inferred from homology"/>
<dbReference type="GO" id="GO:0005886">
    <property type="term" value="C:plasma membrane"/>
    <property type="evidence" value="ECO:0007669"/>
    <property type="project" value="UniProtKB-SubCell"/>
</dbReference>
<reference evidence="12" key="1">
    <citation type="submission" date="2019-08" db="EMBL/GenBank/DDBJ databases">
        <authorList>
            <person name="Kucharzyk K."/>
            <person name="Murdoch R.W."/>
            <person name="Higgins S."/>
            <person name="Loffler F."/>
        </authorList>
    </citation>
    <scope>NUCLEOTIDE SEQUENCE</scope>
</reference>
<feature type="transmembrane region" description="Helical" evidence="11">
    <location>
        <begin position="56"/>
        <end position="74"/>
    </location>
</feature>
<keyword evidence="7 11" id="KW-1133">Transmembrane helix</keyword>
<keyword evidence="9 11" id="KW-0472">Membrane</keyword>
<organism evidence="12">
    <name type="scientific">bioreactor metagenome</name>
    <dbReference type="NCBI Taxonomy" id="1076179"/>
    <lineage>
        <taxon>unclassified sequences</taxon>
        <taxon>metagenomes</taxon>
        <taxon>ecological metagenomes</taxon>
    </lineage>
</organism>
<dbReference type="AlphaFoldDB" id="A0A644SWZ3"/>
<evidence type="ECO:0000256" key="4">
    <source>
        <dbReference type="ARBA" id="ARBA00022475"/>
    </source>
</evidence>
<dbReference type="Pfam" id="PF03840">
    <property type="entry name" value="SecG"/>
    <property type="match status" value="1"/>
</dbReference>
<dbReference type="GO" id="GO:0065002">
    <property type="term" value="P:intracellular protein transmembrane transport"/>
    <property type="evidence" value="ECO:0007669"/>
    <property type="project" value="TreeGrafter"/>
</dbReference>
<evidence type="ECO:0000256" key="8">
    <source>
        <dbReference type="ARBA" id="ARBA00023010"/>
    </source>
</evidence>
<keyword evidence="5 11" id="KW-0812">Transmembrane</keyword>
<comment type="similarity">
    <text evidence="2">Belongs to the SecG family.</text>
</comment>
<dbReference type="PANTHER" id="PTHR34182">
    <property type="entry name" value="PROTEIN-EXPORT MEMBRANE PROTEIN SECG"/>
    <property type="match status" value="1"/>
</dbReference>
<comment type="subcellular location">
    <subcellularLocation>
        <location evidence="1">Cell membrane</location>
        <topology evidence="1">Multi-pass membrane protein</topology>
    </subcellularLocation>
</comment>